<dbReference type="Gene3D" id="2.70.70.10">
    <property type="entry name" value="Glucose Permease (Domain IIA)"/>
    <property type="match status" value="1"/>
</dbReference>
<gene>
    <name evidence="11" type="ORF">MGR_1585</name>
</gene>
<dbReference type="SUPFAM" id="SSF51261">
    <property type="entry name" value="Duplicated hybrid motif"/>
    <property type="match status" value="1"/>
</dbReference>
<dbReference type="GO" id="GO:0046872">
    <property type="term" value="F:metal ion binding"/>
    <property type="evidence" value="ECO:0007669"/>
    <property type="project" value="UniProtKB-KW"/>
</dbReference>
<dbReference type="GO" id="GO:0006508">
    <property type="term" value="P:proteolysis"/>
    <property type="evidence" value="ECO:0007669"/>
    <property type="project" value="UniProtKB-KW"/>
</dbReference>
<feature type="coiled-coil region" evidence="7">
    <location>
        <begin position="58"/>
        <end position="85"/>
    </location>
</feature>
<keyword evidence="2" id="KW-0645">Protease</keyword>
<keyword evidence="5" id="KW-0862">Zinc</keyword>
<dbReference type="FunFam" id="2.70.70.10:FF:000006">
    <property type="entry name" value="M23 family peptidase"/>
    <property type="match status" value="1"/>
</dbReference>
<keyword evidence="6" id="KW-0482">Metalloprotease</keyword>
<keyword evidence="3" id="KW-0479">Metal-binding</keyword>
<protein>
    <submittedName>
        <fullName evidence="11">Peptidase family M23</fullName>
    </submittedName>
</protein>
<dbReference type="InterPro" id="IPR016047">
    <property type="entry name" value="M23ase_b-sheet_dom"/>
</dbReference>
<feature type="region of interest" description="Disordered" evidence="8">
    <location>
        <begin position="114"/>
        <end position="142"/>
    </location>
</feature>
<evidence type="ECO:0000256" key="6">
    <source>
        <dbReference type="ARBA" id="ARBA00023049"/>
    </source>
</evidence>
<feature type="domain" description="M23ase beta-sheet core" evidence="10">
    <location>
        <begin position="266"/>
        <end position="360"/>
    </location>
</feature>
<dbReference type="InterPro" id="IPR011055">
    <property type="entry name" value="Dup_hybrid_motif"/>
</dbReference>
<keyword evidence="4" id="KW-0378">Hydrolase</keyword>
<evidence type="ECO:0000256" key="5">
    <source>
        <dbReference type="ARBA" id="ARBA00022833"/>
    </source>
</evidence>
<evidence type="ECO:0000256" key="4">
    <source>
        <dbReference type="ARBA" id="ARBA00022801"/>
    </source>
</evidence>
<organism evidence="11">
    <name type="scientific">Magnetospirillum gryphiswaldense</name>
    <dbReference type="NCBI Taxonomy" id="55518"/>
    <lineage>
        <taxon>Bacteria</taxon>
        <taxon>Pseudomonadati</taxon>
        <taxon>Pseudomonadota</taxon>
        <taxon>Alphaproteobacteria</taxon>
        <taxon>Rhodospirillales</taxon>
        <taxon>Rhodospirillaceae</taxon>
        <taxon>Magnetospirillum</taxon>
    </lineage>
</organism>
<reference evidence="11" key="1">
    <citation type="journal article" date="2007" name="J. Bacteriol.">
        <title>Comparative genome analysis of four magnetotactic bacteria reveals a complex set of group-specific genes implicated in magnetosome biomineralization and function.</title>
        <authorList>
            <person name="Richter M."/>
            <person name="Kube M."/>
            <person name="Bazylinski D.A."/>
            <person name="Lombardot T."/>
            <person name="Gloeckner F.O."/>
            <person name="Reinhardt R."/>
            <person name="Schueler D."/>
        </authorList>
    </citation>
    <scope>NUCLEOTIDE SEQUENCE</scope>
    <source>
        <strain evidence="11">MSR-1</strain>
    </source>
</reference>
<accession>A4TYF4</accession>
<dbReference type="GO" id="GO:0004222">
    <property type="term" value="F:metalloendopeptidase activity"/>
    <property type="evidence" value="ECO:0007669"/>
    <property type="project" value="TreeGrafter"/>
</dbReference>
<proteinExistence type="predicted"/>
<evidence type="ECO:0000256" key="1">
    <source>
        <dbReference type="ARBA" id="ARBA00001947"/>
    </source>
</evidence>
<evidence type="ECO:0000256" key="8">
    <source>
        <dbReference type="SAM" id="MobiDB-lite"/>
    </source>
</evidence>
<keyword evidence="7" id="KW-0175">Coiled coil</keyword>
<feature type="transmembrane region" description="Helical" evidence="9">
    <location>
        <begin position="31"/>
        <end position="51"/>
    </location>
</feature>
<comment type="cofactor">
    <cofactor evidence="1">
        <name>Zn(2+)</name>
        <dbReference type="ChEBI" id="CHEBI:29105"/>
    </cofactor>
</comment>
<dbReference type="AlphaFoldDB" id="A4TYF4"/>
<dbReference type="PANTHER" id="PTHR21666:SF288">
    <property type="entry name" value="CELL DIVISION PROTEIN YTFB"/>
    <property type="match status" value="1"/>
</dbReference>
<name>A4TYF4_9PROT</name>
<evidence type="ECO:0000256" key="7">
    <source>
        <dbReference type="SAM" id="Coils"/>
    </source>
</evidence>
<keyword evidence="9" id="KW-0472">Membrane</keyword>
<evidence type="ECO:0000256" key="3">
    <source>
        <dbReference type="ARBA" id="ARBA00022723"/>
    </source>
</evidence>
<evidence type="ECO:0000256" key="9">
    <source>
        <dbReference type="SAM" id="Phobius"/>
    </source>
</evidence>
<evidence type="ECO:0000256" key="2">
    <source>
        <dbReference type="ARBA" id="ARBA00022670"/>
    </source>
</evidence>
<keyword evidence="9" id="KW-0812">Transmembrane</keyword>
<keyword evidence="9" id="KW-1133">Transmembrane helix</keyword>
<dbReference type="CDD" id="cd12797">
    <property type="entry name" value="M23_peptidase"/>
    <property type="match status" value="1"/>
</dbReference>
<dbReference type="PANTHER" id="PTHR21666">
    <property type="entry name" value="PEPTIDASE-RELATED"/>
    <property type="match status" value="1"/>
</dbReference>
<dbReference type="InterPro" id="IPR050570">
    <property type="entry name" value="Cell_wall_metabolism_enzyme"/>
</dbReference>
<sequence length="374" mass="40412">MSTGCCLSGRFSFAIADGQAKHFIVSRRLQLLGLVGVAALAFWAGTSTTLLSHRPTELAEKERRLDEMLATNRVAQQRLVAAEKLVGDIAREVDSVHANLQTLAESSDVLARERSVRVTPRPSLAPTEDQVAEADESRQTRQKVRDLEASLARLQLAYAKAAQQVAESAGARISETETRLSRLGLDPMRLFADSKRSPGQGGPFIPFRGAVDGDGTAGTMITKVQHWIGVKATLQRLPLAEPIHSGYDFNSGFGTRNDPLNNRTGIHEGIDLGAPIGTPVYATGDGTVIDAGEKSRYGQTVDIDHGNGLETRYAHLSRIKVQPGQKVTRATIIGLVGNTGRSTGPHLHYEVRLNDVPRDPIKFISAGRDAAKTR</sequence>
<evidence type="ECO:0000259" key="10">
    <source>
        <dbReference type="Pfam" id="PF01551"/>
    </source>
</evidence>
<dbReference type="Pfam" id="PF01551">
    <property type="entry name" value="Peptidase_M23"/>
    <property type="match status" value="1"/>
</dbReference>
<evidence type="ECO:0000313" key="11">
    <source>
        <dbReference type="EMBL" id="CAM75661.1"/>
    </source>
</evidence>
<dbReference type="EMBL" id="CU459003">
    <property type="protein sequence ID" value="CAM75661.1"/>
    <property type="molecule type" value="Genomic_DNA"/>
</dbReference>